<evidence type="ECO:0000313" key="4">
    <source>
        <dbReference type="EMBL" id="QDT56123.1"/>
    </source>
</evidence>
<dbReference type="SUPFAM" id="SSF49764">
    <property type="entry name" value="HSP20-like chaperones"/>
    <property type="match status" value="1"/>
</dbReference>
<evidence type="ECO:0000259" key="3">
    <source>
        <dbReference type="PROSITE" id="PS01031"/>
    </source>
</evidence>
<evidence type="ECO:0000256" key="2">
    <source>
        <dbReference type="RuleBase" id="RU003616"/>
    </source>
</evidence>
<evidence type="ECO:0000313" key="5">
    <source>
        <dbReference type="Proteomes" id="UP000315700"/>
    </source>
</evidence>
<accession>A0A517SJ04</accession>
<dbReference type="Gene3D" id="2.60.40.790">
    <property type="match status" value="1"/>
</dbReference>
<keyword evidence="5" id="KW-1185">Reference proteome</keyword>
<dbReference type="InterPro" id="IPR031107">
    <property type="entry name" value="Small_HSP"/>
</dbReference>
<comment type="similarity">
    <text evidence="1 2">Belongs to the small heat shock protein (HSP20) family.</text>
</comment>
<sequence>MSASPSGPVTGSLERIRSEIGRLVDDAWTSGERAMDAIGLRRTSMPAIDVIEHADRVHVAVDLPGVTPESIDVSIVGNMLTVQGSYATILTEGGTTHLSERPRGTFKRLVPLPASVNSEDVRAESRNGVLQISVGKIETAKPRKIPVSGAQPMI</sequence>
<dbReference type="InterPro" id="IPR002068">
    <property type="entry name" value="A-crystallin/Hsp20_dom"/>
</dbReference>
<dbReference type="InParanoid" id="A0A517SJ04"/>
<dbReference type="PANTHER" id="PTHR11527">
    <property type="entry name" value="HEAT-SHOCK PROTEIN 20 FAMILY MEMBER"/>
    <property type="match status" value="1"/>
</dbReference>
<evidence type="ECO:0000256" key="1">
    <source>
        <dbReference type="PROSITE-ProRule" id="PRU00285"/>
    </source>
</evidence>
<dbReference type="OrthoDB" id="288864at2"/>
<dbReference type="RefSeq" id="WP_145033059.1">
    <property type="nucleotide sequence ID" value="NZ_CP036271.1"/>
</dbReference>
<proteinExistence type="inferred from homology"/>
<name>A0A517SJ04_9PLAN</name>
<dbReference type="KEGG" id="ccos:Pan44_41740"/>
<dbReference type="PROSITE" id="PS01031">
    <property type="entry name" value="SHSP"/>
    <property type="match status" value="1"/>
</dbReference>
<keyword evidence="4" id="KW-0346">Stress response</keyword>
<dbReference type="InterPro" id="IPR008978">
    <property type="entry name" value="HSP20-like_chaperone"/>
</dbReference>
<gene>
    <name evidence="4" type="ORF">Pan44_41740</name>
</gene>
<organism evidence="4 5">
    <name type="scientific">Caulifigura coniformis</name>
    <dbReference type="NCBI Taxonomy" id="2527983"/>
    <lineage>
        <taxon>Bacteria</taxon>
        <taxon>Pseudomonadati</taxon>
        <taxon>Planctomycetota</taxon>
        <taxon>Planctomycetia</taxon>
        <taxon>Planctomycetales</taxon>
        <taxon>Planctomycetaceae</taxon>
        <taxon>Caulifigura</taxon>
    </lineage>
</organism>
<protein>
    <submittedName>
        <fullName evidence="4">18 kDa heat shock protein</fullName>
    </submittedName>
</protein>
<dbReference type="AlphaFoldDB" id="A0A517SJ04"/>
<dbReference type="Pfam" id="PF00011">
    <property type="entry name" value="HSP20"/>
    <property type="match status" value="1"/>
</dbReference>
<reference evidence="4 5" key="1">
    <citation type="submission" date="2019-02" db="EMBL/GenBank/DDBJ databases">
        <title>Deep-cultivation of Planctomycetes and their phenomic and genomic characterization uncovers novel biology.</title>
        <authorList>
            <person name="Wiegand S."/>
            <person name="Jogler M."/>
            <person name="Boedeker C."/>
            <person name="Pinto D."/>
            <person name="Vollmers J."/>
            <person name="Rivas-Marin E."/>
            <person name="Kohn T."/>
            <person name="Peeters S.H."/>
            <person name="Heuer A."/>
            <person name="Rast P."/>
            <person name="Oberbeckmann S."/>
            <person name="Bunk B."/>
            <person name="Jeske O."/>
            <person name="Meyerdierks A."/>
            <person name="Storesund J.E."/>
            <person name="Kallscheuer N."/>
            <person name="Luecker S."/>
            <person name="Lage O.M."/>
            <person name="Pohl T."/>
            <person name="Merkel B.J."/>
            <person name="Hornburger P."/>
            <person name="Mueller R.-W."/>
            <person name="Bruemmer F."/>
            <person name="Labrenz M."/>
            <person name="Spormann A.M."/>
            <person name="Op den Camp H."/>
            <person name="Overmann J."/>
            <person name="Amann R."/>
            <person name="Jetten M.S.M."/>
            <person name="Mascher T."/>
            <person name="Medema M.H."/>
            <person name="Devos D.P."/>
            <person name="Kaster A.-K."/>
            <person name="Ovreas L."/>
            <person name="Rohde M."/>
            <person name="Galperin M.Y."/>
            <person name="Jogler C."/>
        </authorList>
    </citation>
    <scope>NUCLEOTIDE SEQUENCE [LARGE SCALE GENOMIC DNA]</scope>
    <source>
        <strain evidence="4 5">Pan44</strain>
    </source>
</reference>
<dbReference type="EMBL" id="CP036271">
    <property type="protein sequence ID" value="QDT56123.1"/>
    <property type="molecule type" value="Genomic_DNA"/>
</dbReference>
<feature type="domain" description="SHSP" evidence="3">
    <location>
        <begin position="39"/>
        <end position="150"/>
    </location>
</feature>
<dbReference type="CDD" id="cd06464">
    <property type="entry name" value="ACD_sHsps-like"/>
    <property type="match status" value="1"/>
</dbReference>
<dbReference type="Proteomes" id="UP000315700">
    <property type="component" value="Chromosome"/>
</dbReference>